<evidence type="ECO:0000313" key="4">
    <source>
        <dbReference type="EMBL" id="GGU78656.1"/>
    </source>
</evidence>
<evidence type="ECO:0000313" key="6">
    <source>
        <dbReference type="Proteomes" id="UP000660975"/>
    </source>
</evidence>
<reference evidence="4" key="1">
    <citation type="journal article" date="2014" name="Int. J. Syst. Evol. Microbiol.">
        <title>Complete genome sequence of Corynebacterium casei LMG S-19264T (=DSM 44701T), isolated from a smear-ripened cheese.</title>
        <authorList>
            <consortium name="US DOE Joint Genome Institute (JGI-PGF)"/>
            <person name="Walter F."/>
            <person name="Albersmeier A."/>
            <person name="Kalinowski J."/>
            <person name="Ruckert C."/>
        </authorList>
    </citation>
    <scope>NUCLEOTIDE SEQUENCE</scope>
    <source>
        <strain evidence="4">JCM 4136</strain>
    </source>
</reference>
<feature type="domain" description="HTH merR-type" evidence="2">
    <location>
        <begin position="228"/>
        <end position="294"/>
    </location>
</feature>
<evidence type="ECO:0000256" key="1">
    <source>
        <dbReference type="ARBA" id="ARBA00023125"/>
    </source>
</evidence>
<dbReference type="EMBL" id="BLLO01000011">
    <property type="protein sequence ID" value="GFH76350.1"/>
    <property type="molecule type" value="Genomic_DNA"/>
</dbReference>
<dbReference type="PANTHER" id="PTHR30204:SF93">
    <property type="entry name" value="HTH MERR-TYPE DOMAIN-CONTAINING PROTEIN"/>
    <property type="match status" value="1"/>
</dbReference>
<reference evidence="3 5" key="2">
    <citation type="submission" date="2020-02" db="EMBL/GenBank/DDBJ databases">
        <title>Whole genome shotgun sequence of Streptomyces gougerotii NBRC 13043.</title>
        <authorList>
            <person name="Ichikawa N."/>
            <person name="Komaki H."/>
            <person name="Tamura T."/>
        </authorList>
    </citation>
    <scope>NUCLEOTIDE SEQUENCE [LARGE SCALE GENOMIC DNA]</scope>
    <source>
        <strain evidence="3 5">NBRC 13043</strain>
    </source>
</reference>
<accession>A0A8H9LS67</accession>
<protein>
    <recommendedName>
        <fullName evidence="2">HTH merR-type domain-containing protein</fullName>
    </recommendedName>
</protein>
<comment type="caution">
    <text evidence="4">The sequence shown here is derived from an EMBL/GenBank/DDBJ whole genome shotgun (WGS) entry which is preliminary data.</text>
</comment>
<dbReference type="Pfam" id="PF13646">
    <property type="entry name" value="HEAT_2"/>
    <property type="match status" value="1"/>
</dbReference>
<evidence type="ECO:0000313" key="5">
    <source>
        <dbReference type="Proteomes" id="UP000480804"/>
    </source>
</evidence>
<proteinExistence type="predicted"/>
<evidence type="ECO:0000259" key="2">
    <source>
        <dbReference type="PROSITE" id="PS50937"/>
    </source>
</evidence>
<dbReference type="InterPro" id="IPR047057">
    <property type="entry name" value="MerR_fam"/>
</dbReference>
<dbReference type="SUPFAM" id="SSF46955">
    <property type="entry name" value="Putative DNA-binding domain"/>
    <property type="match status" value="1"/>
</dbReference>
<sequence>MTVTGQDSDVARGLDGLEDERASARLRAALAVGSAPDPRYVPKLVERCATEPEFFVRDMLTWALTRHPVGLTLPALLGEVRAERAQARSQALHTLSKIGDVRAYPAITPALLSDADEEVARSAWRAAVVLAPEEERPALAEVLVTQLGRGGQETRRSLSRALVALGEVTVPALRAAAGGTGPEVRAHALATEQLLRDPDSGFAGAIEEAKRVVALGGAGGGEHEPVLIGEVARRSGVSARMLRHYESLGLVRPSGRTGSGYREYSGADIRRILHVESLRSLGLSLREIGRALDDPGFTPSALVGDLIRQTRARIAAQTELLTRLRRIDAADPADWEEALQVVALLHALWSRSADARQRAALSSADEVPVPVEALVEAVLNEPDTNVAGALRWSLARSAGGAEELLAQALDSPVAAVRERAARALAELPDEGAAGRLHEALGHPDAVVRAHAALSLATRGATGAVPVLIDMVVAGRRDTDAADALGALAADRTTADRITAAVTARITEPTTPAAARGRLTQALADVPGQAASRALAELARDEDRAVSLTAAYLLRLRGGTG</sequence>
<name>A0A8H9LS67_9ACTN</name>
<keyword evidence="1" id="KW-0238">DNA-binding</keyword>
<reference evidence="4" key="3">
    <citation type="submission" date="2020-09" db="EMBL/GenBank/DDBJ databases">
        <authorList>
            <person name="Sun Q."/>
            <person name="Ohkuma M."/>
        </authorList>
    </citation>
    <scope>NUCLEOTIDE SEQUENCE</scope>
    <source>
        <strain evidence="4">JCM 4136</strain>
    </source>
</reference>
<dbReference type="Pfam" id="PF13411">
    <property type="entry name" value="MerR_1"/>
    <property type="match status" value="1"/>
</dbReference>
<dbReference type="SMART" id="SM00567">
    <property type="entry name" value="EZ_HEAT"/>
    <property type="match status" value="6"/>
</dbReference>
<dbReference type="PROSITE" id="PS00552">
    <property type="entry name" value="HTH_MERR_1"/>
    <property type="match status" value="1"/>
</dbReference>
<dbReference type="InterPro" id="IPR009061">
    <property type="entry name" value="DNA-bd_dom_put_sf"/>
</dbReference>
<dbReference type="GO" id="GO:0003700">
    <property type="term" value="F:DNA-binding transcription factor activity"/>
    <property type="evidence" value="ECO:0007669"/>
    <property type="project" value="InterPro"/>
</dbReference>
<evidence type="ECO:0000313" key="3">
    <source>
        <dbReference type="EMBL" id="GFH76350.1"/>
    </source>
</evidence>
<dbReference type="Proteomes" id="UP000480804">
    <property type="component" value="Unassembled WGS sequence"/>
</dbReference>
<dbReference type="Gene3D" id="1.25.10.10">
    <property type="entry name" value="Leucine-rich Repeat Variant"/>
    <property type="match status" value="2"/>
</dbReference>
<gene>
    <name evidence="4" type="ORF">GCM10010227_35860</name>
    <name evidence="3" type="ORF">Sgou_10200</name>
</gene>
<dbReference type="InterPro" id="IPR011989">
    <property type="entry name" value="ARM-like"/>
</dbReference>
<dbReference type="Proteomes" id="UP000660975">
    <property type="component" value="Unassembled WGS sequence"/>
</dbReference>
<dbReference type="InterPro" id="IPR016024">
    <property type="entry name" value="ARM-type_fold"/>
</dbReference>
<dbReference type="InterPro" id="IPR004155">
    <property type="entry name" value="PBS_lyase_HEAT"/>
</dbReference>
<organism evidence="4 6">
    <name type="scientific">Streptomyces gougerotii</name>
    <dbReference type="NCBI Taxonomy" id="53448"/>
    <lineage>
        <taxon>Bacteria</taxon>
        <taxon>Bacillati</taxon>
        <taxon>Actinomycetota</taxon>
        <taxon>Actinomycetes</taxon>
        <taxon>Kitasatosporales</taxon>
        <taxon>Streptomycetaceae</taxon>
        <taxon>Streptomyces</taxon>
        <taxon>Streptomyces diastaticus group</taxon>
    </lineage>
</organism>
<dbReference type="SUPFAM" id="SSF48371">
    <property type="entry name" value="ARM repeat"/>
    <property type="match status" value="2"/>
</dbReference>
<dbReference type="SMART" id="SM00422">
    <property type="entry name" value="HTH_MERR"/>
    <property type="match status" value="1"/>
</dbReference>
<dbReference type="InterPro" id="IPR000551">
    <property type="entry name" value="MerR-type_HTH_dom"/>
</dbReference>
<dbReference type="AlphaFoldDB" id="A0A8H9LS67"/>
<dbReference type="PRINTS" id="PR00040">
    <property type="entry name" value="HTHMERR"/>
</dbReference>
<dbReference type="PROSITE" id="PS50937">
    <property type="entry name" value="HTH_MERR_2"/>
    <property type="match status" value="1"/>
</dbReference>
<keyword evidence="5" id="KW-1185">Reference proteome</keyword>
<dbReference type="PANTHER" id="PTHR30204">
    <property type="entry name" value="REDOX-CYCLING DRUG-SENSING TRANSCRIPTIONAL ACTIVATOR SOXR"/>
    <property type="match status" value="1"/>
</dbReference>
<dbReference type="GO" id="GO:0003677">
    <property type="term" value="F:DNA binding"/>
    <property type="evidence" value="ECO:0007669"/>
    <property type="project" value="UniProtKB-KW"/>
</dbReference>
<dbReference type="Gene3D" id="1.10.1660.10">
    <property type="match status" value="1"/>
</dbReference>
<dbReference type="EMBL" id="BMSC01000011">
    <property type="protein sequence ID" value="GGU78656.1"/>
    <property type="molecule type" value="Genomic_DNA"/>
</dbReference>